<feature type="compositionally biased region" description="Gly residues" evidence="1">
    <location>
        <begin position="132"/>
        <end position="141"/>
    </location>
</feature>
<dbReference type="Proteomes" id="UP000827986">
    <property type="component" value="Unassembled WGS sequence"/>
</dbReference>
<comment type="caution">
    <text evidence="2">The sequence shown here is derived from an EMBL/GenBank/DDBJ whole genome shotgun (WGS) entry which is preliminary data.</text>
</comment>
<sequence>MYTLAGSPRPPARTVTLGKAWGDPAATPAGGDERLIAQEQLPALPLEPALTPCPPGAQLGSACSQGENRTREQQGSGSTRSPPLLTIAGGTTARETGGKVWVSSGGERTGTEWGREGMSDEWGGEGRAWALSGGGEGQGHRLGGREAMGAE</sequence>
<keyword evidence="3" id="KW-1185">Reference proteome</keyword>
<gene>
    <name evidence="2" type="ORF">KIL84_002274</name>
</gene>
<dbReference type="EMBL" id="JAHDVG010000480">
    <property type="protein sequence ID" value="KAH1174130.1"/>
    <property type="molecule type" value="Genomic_DNA"/>
</dbReference>
<name>A0A9D3X7I9_9SAUR</name>
<organism evidence="2 3">
    <name type="scientific">Mauremys mutica</name>
    <name type="common">yellowpond turtle</name>
    <dbReference type="NCBI Taxonomy" id="74926"/>
    <lineage>
        <taxon>Eukaryota</taxon>
        <taxon>Metazoa</taxon>
        <taxon>Chordata</taxon>
        <taxon>Craniata</taxon>
        <taxon>Vertebrata</taxon>
        <taxon>Euteleostomi</taxon>
        <taxon>Archelosauria</taxon>
        <taxon>Testudinata</taxon>
        <taxon>Testudines</taxon>
        <taxon>Cryptodira</taxon>
        <taxon>Durocryptodira</taxon>
        <taxon>Testudinoidea</taxon>
        <taxon>Geoemydidae</taxon>
        <taxon>Geoemydinae</taxon>
        <taxon>Mauremys</taxon>
    </lineage>
</organism>
<evidence type="ECO:0000313" key="3">
    <source>
        <dbReference type="Proteomes" id="UP000827986"/>
    </source>
</evidence>
<evidence type="ECO:0000313" key="2">
    <source>
        <dbReference type="EMBL" id="KAH1174130.1"/>
    </source>
</evidence>
<accession>A0A9D3X7I9</accession>
<evidence type="ECO:0000256" key="1">
    <source>
        <dbReference type="SAM" id="MobiDB-lite"/>
    </source>
</evidence>
<feature type="region of interest" description="Disordered" evidence="1">
    <location>
        <begin position="1"/>
        <end position="151"/>
    </location>
</feature>
<feature type="compositionally biased region" description="Polar residues" evidence="1">
    <location>
        <begin position="61"/>
        <end position="81"/>
    </location>
</feature>
<reference evidence="2" key="1">
    <citation type="submission" date="2021-09" db="EMBL/GenBank/DDBJ databases">
        <title>The genome of Mauremys mutica provides insights into the evolution of semi-aquatic lifestyle.</title>
        <authorList>
            <person name="Gong S."/>
            <person name="Gao Y."/>
        </authorList>
    </citation>
    <scope>NUCLEOTIDE SEQUENCE</scope>
    <source>
        <strain evidence="2">MM-2020</strain>
        <tissue evidence="2">Muscle</tissue>
    </source>
</reference>
<feature type="compositionally biased region" description="Low complexity" evidence="1">
    <location>
        <begin position="41"/>
        <end position="50"/>
    </location>
</feature>
<dbReference type="AlphaFoldDB" id="A0A9D3X7I9"/>
<feature type="compositionally biased region" description="Basic and acidic residues" evidence="1">
    <location>
        <begin position="109"/>
        <end position="118"/>
    </location>
</feature>
<proteinExistence type="predicted"/>
<protein>
    <submittedName>
        <fullName evidence="2">Uncharacterized protein</fullName>
    </submittedName>
</protein>